<dbReference type="InterPro" id="IPR036890">
    <property type="entry name" value="HATPase_C_sf"/>
</dbReference>
<accession>A0A5B0LL94</accession>
<dbReference type="Pfam" id="PF10436">
    <property type="entry name" value="BCDHK_Adom3"/>
    <property type="match status" value="1"/>
</dbReference>
<dbReference type="SUPFAM" id="SSF55874">
    <property type="entry name" value="ATPase domain of HSP90 chaperone/DNA topoisomerase II/histidine kinase"/>
    <property type="match status" value="1"/>
</dbReference>
<proteinExistence type="inferred from homology"/>
<evidence type="ECO:0000256" key="7">
    <source>
        <dbReference type="ARBA" id="ARBA00023128"/>
    </source>
</evidence>
<evidence type="ECO:0000256" key="3">
    <source>
        <dbReference type="ARBA" id="ARBA00022679"/>
    </source>
</evidence>
<keyword evidence="7 8" id="KW-0496">Mitochondrion</keyword>
<evidence type="ECO:0000256" key="1">
    <source>
        <dbReference type="ARBA" id="ARBA00006155"/>
    </source>
</evidence>
<dbReference type="AlphaFoldDB" id="A0A5B0LL94"/>
<dbReference type="InterPro" id="IPR018955">
    <property type="entry name" value="BCDHK/PDK_N"/>
</dbReference>
<dbReference type="GO" id="GO:0005524">
    <property type="term" value="F:ATP binding"/>
    <property type="evidence" value="ECO:0007669"/>
    <property type="project" value="UniProtKB-UniRule"/>
</dbReference>
<dbReference type="Proteomes" id="UP000325313">
    <property type="component" value="Unassembled WGS sequence"/>
</dbReference>
<dbReference type="InterPro" id="IPR039028">
    <property type="entry name" value="BCKD/PDK"/>
</dbReference>
<dbReference type="GO" id="GO:0005759">
    <property type="term" value="C:mitochondrial matrix"/>
    <property type="evidence" value="ECO:0007669"/>
    <property type="project" value="UniProtKB-SubCell"/>
</dbReference>
<dbReference type="Gene3D" id="3.30.565.10">
    <property type="entry name" value="Histidine kinase-like ATPase, C-terminal domain"/>
    <property type="match status" value="1"/>
</dbReference>
<dbReference type="Gene3D" id="1.20.140.20">
    <property type="entry name" value="Alpha-ketoacid/pyruvate dehydrogenase kinase, N-terminal domain"/>
    <property type="match status" value="1"/>
</dbReference>
<evidence type="ECO:0000256" key="4">
    <source>
        <dbReference type="ARBA" id="ARBA00022741"/>
    </source>
</evidence>
<feature type="domain" description="Branched-chain alpha-ketoacid dehydrogenase kinase/Pyruvate dehydrogenase kinase N-terminal" evidence="10">
    <location>
        <begin position="177"/>
        <end position="299"/>
    </location>
</feature>
<dbReference type="GO" id="GO:0010906">
    <property type="term" value="P:regulation of glucose metabolic process"/>
    <property type="evidence" value="ECO:0007669"/>
    <property type="project" value="TreeGrafter"/>
</dbReference>
<evidence type="ECO:0000256" key="5">
    <source>
        <dbReference type="ARBA" id="ARBA00022777"/>
    </source>
</evidence>
<dbReference type="EC" id="2.7.11.-" evidence="8"/>
<keyword evidence="4 8" id="KW-0547">Nucleotide-binding</keyword>
<dbReference type="PANTHER" id="PTHR11947">
    <property type="entry name" value="PYRUVATE DEHYDROGENASE KINASE"/>
    <property type="match status" value="1"/>
</dbReference>
<comment type="caution">
    <text evidence="11">The sequence shown here is derived from an EMBL/GenBank/DDBJ whole genome shotgun (WGS) entry which is preliminary data.</text>
</comment>
<evidence type="ECO:0000256" key="6">
    <source>
        <dbReference type="ARBA" id="ARBA00022840"/>
    </source>
</evidence>
<evidence type="ECO:0000313" key="12">
    <source>
        <dbReference type="Proteomes" id="UP000325313"/>
    </source>
</evidence>
<dbReference type="GO" id="GO:0004740">
    <property type="term" value="F:pyruvate dehydrogenase (acetyl-transferring) kinase activity"/>
    <property type="evidence" value="ECO:0007669"/>
    <property type="project" value="TreeGrafter"/>
</dbReference>
<dbReference type="SUPFAM" id="SSF69012">
    <property type="entry name" value="alpha-ketoacid dehydrogenase kinase, N-terminal domain"/>
    <property type="match status" value="1"/>
</dbReference>
<evidence type="ECO:0000256" key="9">
    <source>
        <dbReference type="SAM" id="MobiDB-lite"/>
    </source>
</evidence>
<evidence type="ECO:0000256" key="2">
    <source>
        <dbReference type="ARBA" id="ARBA00022553"/>
    </source>
</evidence>
<keyword evidence="5 8" id="KW-0418">Kinase</keyword>
<evidence type="ECO:0000313" key="11">
    <source>
        <dbReference type="EMBL" id="KAA1065141.1"/>
    </source>
</evidence>
<gene>
    <name evidence="11" type="ORF">PGTUg99_007427</name>
</gene>
<comment type="similarity">
    <text evidence="1 8">Belongs to the PDK/BCKDK protein kinase family.</text>
</comment>
<feature type="compositionally biased region" description="Polar residues" evidence="9">
    <location>
        <begin position="129"/>
        <end position="139"/>
    </location>
</feature>
<keyword evidence="3 8" id="KW-0808">Transferase</keyword>
<evidence type="ECO:0000256" key="8">
    <source>
        <dbReference type="RuleBase" id="RU366032"/>
    </source>
</evidence>
<evidence type="ECO:0000259" key="10">
    <source>
        <dbReference type="Pfam" id="PF10436"/>
    </source>
</evidence>
<name>A0A5B0LL94_PUCGR</name>
<keyword evidence="6 8" id="KW-0067">ATP-binding</keyword>
<organism evidence="11 12">
    <name type="scientific">Puccinia graminis f. sp. tritici</name>
    <dbReference type="NCBI Taxonomy" id="56615"/>
    <lineage>
        <taxon>Eukaryota</taxon>
        <taxon>Fungi</taxon>
        <taxon>Dikarya</taxon>
        <taxon>Basidiomycota</taxon>
        <taxon>Pucciniomycotina</taxon>
        <taxon>Pucciniomycetes</taxon>
        <taxon>Pucciniales</taxon>
        <taxon>Pucciniaceae</taxon>
        <taxon>Puccinia</taxon>
    </lineage>
</organism>
<keyword evidence="2" id="KW-0597">Phosphoprotein</keyword>
<reference evidence="11 12" key="1">
    <citation type="submission" date="2019-05" db="EMBL/GenBank/DDBJ databases">
        <title>Emergence of the Ug99 lineage of the wheat stem rust pathogen through somatic hybridization.</title>
        <authorList>
            <person name="Li F."/>
            <person name="Upadhyaya N.M."/>
            <person name="Sperschneider J."/>
            <person name="Matny O."/>
            <person name="Nguyen-Phuc H."/>
            <person name="Mago R."/>
            <person name="Raley C."/>
            <person name="Miller M.E."/>
            <person name="Silverstein K.A.T."/>
            <person name="Henningsen E."/>
            <person name="Hirsch C.D."/>
            <person name="Visser B."/>
            <person name="Pretorius Z.A."/>
            <person name="Steffenson B.J."/>
            <person name="Schwessinger B."/>
            <person name="Dodds P.N."/>
            <person name="Figueroa M."/>
        </authorList>
    </citation>
    <scope>NUCLEOTIDE SEQUENCE [LARGE SCALE GENOMIC DNA]</scope>
    <source>
        <strain evidence="11 12">Ug99</strain>
    </source>
</reference>
<feature type="region of interest" description="Disordered" evidence="9">
    <location>
        <begin position="120"/>
        <end position="139"/>
    </location>
</feature>
<sequence length="445" mass="49087">MISLLRSVGHQYDRWFRRSPLLTLAVANGICSVLGDSAAQFISLWNADPNLIVNFNYGRLIRYLLYGINMGPISGKWNEFLERQFPARSSPRATHSSILNEKPPSPIELLEVNATISTDHEEDSKSFPGGSSASKTDSSGNSLDLITILKMVITDQLVIFTRSANAIWSSAAISIEINRVNAHLSLPYLPASNPHIKQVMSIYRRSFEEINSLPPIRTVEDNAALLQALVTMVDDATDVIGMFATGFKESKRYLSEEQISSFLNRAIQSRISIRLIAEQHLSLSKAEHSPSPSRTGIVDKKMNLKKTLESVLQFAAELCEGTALRATVEHHREVTKTTNPPLPPIEVAVAVERPPRVAVNSKETTDRSLSDAEISKSILCIRIRDHGGGIDPQDLPRVFSYAFSTVGSEDKAKDGMHNQADFDRISYGQEELKSSLGRIAGLGFG</sequence>
<dbReference type="PANTHER" id="PTHR11947:SF20">
    <property type="entry name" value="[3-METHYL-2-OXOBUTANOATE DEHYDROGENASE [LIPOAMIDE]] KINASE, MITOCHONDRIAL"/>
    <property type="match status" value="1"/>
</dbReference>
<dbReference type="InterPro" id="IPR036784">
    <property type="entry name" value="AK/P_DHK_N_sf"/>
</dbReference>
<protein>
    <recommendedName>
        <fullName evidence="8">Protein-serine/threonine kinase</fullName>
        <ecNumber evidence="8">2.7.11.-</ecNumber>
    </recommendedName>
</protein>
<dbReference type="EMBL" id="VDEP01000512">
    <property type="protein sequence ID" value="KAA1065141.1"/>
    <property type="molecule type" value="Genomic_DNA"/>
</dbReference>
<comment type="subcellular location">
    <subcellularLocation>
        <location evidence="8">Mitochondrion matrix</location>
    </subcellularLocation>
</comment>